<keyword evidence="3" id="KW-0804">Transcription</keyword>
<keyword evidence="4" id="KW-0675">Receptor</keyword>
<comment type="subcellular location">
    <subcellularLocation>
        <location evidence="1">Nucleus</location>
    </subcellularLocation>
</comment>
<dbReference type="SMART" id="SM00430">
    <property type="entry name" value="HOLI"/>
    <property type="match status" value="1"/>
</dbReference>
<evidence type="ECO:0000313" key="6">
    <source>
        <dbReference type="Proteomes" id="UP000694865"/>
    </source>
</evidence>
<organism evidence="6 7">
    <name type="scientific">Saccoglossus kowalevskii</name>
    <name type="common">Acorn worm</name>
    <dbReference type="NCBI Taxonomy" id="10224"/>
    <lineage>
        <taxon>Eukaryota</taxon>
        <taxon>Metazoa</taxon>
        <taxon>Hemichordata</taxon>
        <taxon>Enteropneusta</taxon>
        <taxon>Harrimaniidae</taxon>
        <taxon>Saccoglossus</taxon>
    </lineage>
</organism>
<proteinExistence type="predicted"/>
<feature type="domain" description="NR LBD" evidence="5">
    <location>
        <begin position="74"/>
        <end position="274"/>
    </location>
</feature>
<protein>
    <submittedName>
        <fullName evidence="7">Ecdysone-induced protein 78C-like</fullName>
    </submittedName>
</protein>
<evidence type="ECO:0000256" key="4">
    <source>
        <dbReference type="ARBA" id="ARBA00023170"/>
    </source>
</evidence>
<dbReference type="PROSITE" id="PS51843">
    <property type="entry name" value="NR_LBD"/>
    <property type="match status" value="1"/>
</dbReference>
<gene>
    <name evidence="7" type="primary">LOC102806274</name>
</gene>
<sequence length="274" mass="30757">MGINHTGHSGKVTAVTSLHEKGFGEQLIKERTGHRSDDGLRTYKQTSNSLQKIVSDALQPPLPKASTLAIVIDDPGSVHKPKVERYEQPLPEPLRNTGQPRGAAWDKVKERLLLQDSSIVKFAKKIPGFHDLNLDDQIQLIKHSAMAGQIPYLANHDEAWKWFKEIILDMEGLQPLVLQCKSQIVSAVEAFRRFYATPGELALFSAVVILNQDVPQLTNRKAVEKLNNIAQRALKQEVLEFRENLQLYEDMSVFLPHLVNMNAALKSGFRTGQP</sequence>
<dbReference type="PANTHER" id="PTHR45805">
    <property type="entry name" value="NUCLEAR HORMONE RECEPTOR HR3-RELATED"/>
    <property type="match status" value="1"/>
</dbReference>
<evidence type="ECO:0000313" key="7">
    <source>
        <dbReference type="RefSeq" id="XP_006824635.1"/>
    </source>
</evidence>
<dbReference type="InterPro" id="IPR000536">
    <property type="entry name" value="Nucl_hrmn_rcpt_lig-bd"/>
</dbReference>
<dbReference type="Gene3D" id="1.10.565.10">
    <property type="entry name" value="Retinoid X Receptor"/>
    <property type="match status" value="1"/>
</dbReference>
<dbReference type="PRINTS" id="PR00398">
    <property type="entry name" value="STRDHORMONER"/>
</dbReference>
<evidence type="ECO:0000256" key="2">
    <source>
        <dbReference type="ARBA" id="ARBA00023015"/>
    </source>
</evidence>
<dbReference type="GeneID" id="102806274"/>
<keyword evidence="2" id="KW-0805">Transcription regulation</keyword>
<reference evidence="7" key="1">
    <citation type="submission" date="2025-08" db="UniProtKB">
        <authorList>
            <consortium name="RefSeq"/>
        </authorList>
    </citation>
    <scope>IDENTIFICATION</scope>
    <source>
        <tissue evidence="7">Testes</tissue>
    </source>
</reference>
<dbReference type="Proteomes" id="UP000694865">
    <property type="component" value="Unplaced"/>
</dbReference>
<keyword evidence="6" id="KW-1185">Reference proteome</keyword>
<feature type="non-terminal residue" evidence="7">
    <location>
        <position position="274"/>
    </location>
</feature>
<dbReference type="PANTHER" id="PTHR45805:SF2">
    <property type="entry name" value="NUCLEAR HORMONE RECEPTOR HR3-RELATED"/>
    <property type="match status" value="1"/>
</dbReference>
<dbReference type="InterPro" id="IPR001723">
    <property type="entry name" value="Nuclear_hrmn_rcpt"/>
</dbReference>
<dbReference type="SUPFAM" id="SSF48508">
    <property type="entry name" value="Nuclear receptor ligand-binding domain"/>
    <property type="match status" value="1"/>
</dbReference>
<dbReference type="InterPro" id="IPR035500">
    <property type="entry name" value="NHR-like_dom_sf"/>
</dbReference>
<evidence type="ECO:0000256" key="1">
    <source>
        <dbReference type="ARBA" id="ARBA00004123"/>
    </source>
</evidence>
<evidence type="ECO:0000259" key="5">
    <source>
        <dbReference type="PROSITE" id="PS51843"/>
    </source>
</evidence>
<evidence type="ECO:0000256" key="3">
    <source>
        <dbReference type="ARBA" id="ARBA00023163"/>
    </source>
</evidence>
<accession>A0ABM0MX94</accession>
<dbReference type="RefSeq" id="XP_006824635.1">
    <property type="nucleotide sequence ID" value="XM_006824572.1"/>
</dbReference>
<name>A0ABM0MX94_SACKO</name>
<dbReference type="Pfam" id="PF00104">
    <property type="entry name" value="Hormone_recep"/>
    <property type="match status" value="1"/>
</dbReference>